<feature type="transmembrane region" description="Helical" evidence="8">
    <location>
        <begin position="255"/>
        <end position="281"/>
    </location>
</feature>
<dbReference type="RefSeq" id="WP_071063056.1">
    <property type="nucleotide sequence ID" value="NZ_MKIE01000004.1"/>
</dbReference>
<dbReference type="EMBL" id="MKIE01000004">
    <property type="protein sequence ID" value="OHW62343.1"/>
    <property type="molecule type" value="Genomic_DNA"/>
</dbReference>
<evidence type="ECO:0000256" key="8">
    <source>
        <dbReference type="SAM" id="Phobius"/>
    </source>
</evidence>
<keyword evidence="7 8" id="KW-0472">Membrane</keyword>
<evidence type="ECO:0000313" key="10">
    <source>
        <dbReference type="Proteomes" id="UP000180254"/>
    </source>
</evidence>
<comment type="similarity">
    <text evidence="2">Belongs to the binding-protein-dependent transport system permease family. FecCD subfamily.</text>
</comment>
<dbReference type="InterPro" id="IPR000522">
    <property type="entry name" value="ABC_transptr_permease_BtuC"/>
</dbReference>
<keyword evidence="4" id="KW-1003">Cell membrane</keyword>
<dbReference type="GO" id="GO:0005886">
    <property type="term" value="C:plasma membrane"/>
    <property type="evidence" value="ECO:0007669"/>
    <property type="project" value="UniProtKB-SubCell"/>
</dbReference>
<proteinExistence type="inferred from homology"/>
<dbReference type="PANTHER" id="PTHR30472">
    <property type="entry name" value="FERRIC ENTEROBACTIN TRANSPORT SYSTEM PERMEASE PROTEIN"/>
    <property type="match status" value="1"/>
</dbReference>
<feature type="transmembrane region" description="Helical" evidence="8">
    <location>
        <begin position="77"/>
        <end position="94"/>
    </location>
</feature>
<protein>
    <submittedName>
        <fullName evidence="9">Hemin transport system permease protein HmuU</fullName>
    </submittedName>
</protein>
<dbReference type="STRING" id="39480.EUAN_14140"/>
<dbReference type="SUPFAM" id="SSF81345">
    <property type="entry name" value="ABC transporter involved in vitamin B12 uptake, BtuC"/>
    <property type="match status" value="1"/>
</dbReference>
<dbReference type="Gene3D" id="1.10.3470.10">
    <property type="entry name" value="ABC transporter involved in vitamin B12 uptake, BtuC"/>
    <property type="match status" value="1"/>
</dbReference>
<dbReference type="Pfam" id="PF01032">
    <property type="entry name" value="FecCD"/>
    <property type="match status" value="1"/>
</dbReference>
<evidence type="ECO:0000256" key="5">
    <source>
        <dbReference type="ARBA" id="ARBA00022692"/>
    </source>
</evidence>
<feature type="transmembrane region" description="Helical" evidence="8">
    <location>
        <begin position="106"/>
        <end position="124"/>
    </location>
</feature>
<evidence type="ECO:0000256" key="6">
    <source>
        <dbReference type="ARBA" id="ARBA00022989"/>
    </source>
</evidence>
<comment type="subcellular location">
    <subcellularLocation>
        <location evidence="1">Cell membrane</location>
        <topology evidence="1">Multi-pass membrane protein</topology>
    </subcellularLocation>
</comment>
<dbReference type="CDD" id="cd06550">
    <property type="entry name" value="TM_ABC_iron-siderophores_like"/>
    <property type="match status" value="1"/>
</dbReference>
<dbReference type="AlphaFoldDB" id="A0A1S1V6U9"/>
<dbReference type="Proteomes" id="UP000180254">
    <property type="component" value="Unassembled WGS sequence"/>
</dbReference>
<feature type="transmembrane region" description="Helical" evidence="8">
    <location>
        <begin position="130"/>
        <end position="154"/>
    </location>
</feature>
<keyword evidence="6 8" id="KW-1133">Transmembrane helix</keyword>
<evidence type="ECO:0000313" key="9">
    <source>
        <dbReference type="EMBL" id="OHW62343.1"/>
    </source>
</evidence>
<accession>A0A1S1V6U9</accession>
<comment type="caution">
    <text evidence="9">The sequence shown here is derived from an EMBL/GenBank/DDBJ whole genome shotgun (WGS) entry which is preliminary data.</text>
</comment>
<dbReference type="GO" id="GO:0022857">
    <property type="term" value="F:transmembrane transporter activity"/>
    <property type="evidence" value="ECO:0007669"/>
    <property type="project" value="InterPro"/>
</dbReference>
<keyword evidence="3" id="KW-0813">Transport</keyword>
<sequence length="349" mass="36773">MAFIENRRRYRLMFSGGLLILGVLILITSMMGVADISVEEALRILTHKLPFVGSFVDVGDIDQKYINIIWKLRLPRIALAGLVGTGLSVSGAAFQGMFKNPMADPYVLGVSSGSALGATLALLFGVGGGIMGLGGTTVMAFVGAIGTIVLVYSIAKVGNRVPIVSLILAGISVSYLLSSIISLMMLFNRAQVEKIVFWLMGSVSAASWTQVRLLAPFVAAGVVAITIFSRDLNIMLMGDETAKGLGVEVEKVKKILLGVTSLLVGATVAVSGIIGFVGLIIPHTIRLMTGPDNRTLVPFSALGGAIFMIVSDTIARTAIPPVEIPVGAITSVFGAPYFIYLLIKSKKVN</sequence>
<feature type="transmembrane region" description="Helical" evidence="8">
    <location>
        <begin position="166"/>
        <end position="187"/>
    </location>
</feature>
<evidence type="ECO:0000256" key="7">
    <source>
        <dbReference type="ARBA" id="ARBA00023136"/>
    </source>
</evidence>
<organism evidence="9 10">
    <name type="scientific">Andreesenia angusta</name>
    <dbReference type="NCBI Taxonomy" id="39480"/>
    <lineage>
        <taxon>Bacteria</taxon>
        <taxon>Bacillati</taxon>
        <taxon>Bacillota</taxon>
        <taxon>Tissierellia</taxon>
        <taxon>Tissierellales</taxon>
        <taxon>Gottschalkiaceae</taxon>
        <taxon>Andreesenia</taxon>
    </lineage>
</organism>
<dbReference type="GO" id="GO:0033214">
    <property type="term" value="P:siderophore-iron import into cell"/>
    <property type="evidence" value="ECO:0007669"/>
    <property type="project" value="TreeGrafter"/>
</dbReference>
<feature type="transmembrane region" description="Helical" evidence="8">
    <location>
        <begin position="12"/>
        <end position="34"/>
    </location>
</feature>
<dbReference type="FunFam" id="1.10.3470.10:FF:000001">
    <property type="entry name" value="Vitamin B12 ABC transporter permease BtuC"/>
    <property type="match status" value="1"/>
</dbReference>
<dbReference type="InterPro" id="IPR037294">
    <property type="entry name" value="ABC_BtuC-like"/>
</dbReference>
<keyword evidence="5 8" id="KW-0812">Transmembrane</keyword>
<evidence type="ECO:0000256" key="3">
    <source>
        <dbReference type="ARBA" id="ARBA00022448"/>
    </source>
</evidence>
<name>A0A1S1V6U9_9FIRM</name>
<feature type="transmembrane region" description="Helical" evidence="8">
    <location>
        <begin position="207"/>
        <end position="228"/>
    </location>
</feature>
<dbReference type="PANTHER" id="PTHR30472:SF25">
    <property type="entry name" value="ABC TRANSPORTER PERMEASE PROTEIN MJ0876-RELATED"/>
    <property type="match status" value="1"/>
</dbReference>
<evidence type="ECO:0000256" key="2">
    <source>
        <dbReference type="ARBA" id="ARBA00007935"/>
    </source>
</evidence>
<dbReference type="OrthoDB" id="9792889at2"/>
<evidence type="ECO:0000256" key="1">
    <source>
        <dbReference type="ARBA" id="ARBA00004651"/>
    </source>
</evidence>
<reference evidence="9 10" key="1">
    <citation type="submission" date="2016-09" db="EMBL/GenBank/DDBJ databases">
        <title>Genome sequence of Eubacterium angustum.</title>
        <authorList>
            <person name="Poehlein A."/>
            <person name="Daniel R."/>
        </authorList>
    </citation>
    <scope>NUCLEOTIDE SEQUENCE [LARGE SCALE GENOMIC DNA]</scope>
    <source>
        <strain evidence="9 10">DSM 1989</strain>
    </source>
</reference>
<keyword evidence="10" id="KW-1185">Reference proteome</keyword>
<evidence type="ECO:0000256" key="4">
    <source>
        <dbReference type="ARBA" id="ARBA00022475"/>
    </source>
</evidence>
<gene>
    <name evidence="9" type="primary">hmuU</name>
    <name evidence="9" type="ORF">EUAN_14140</name>
</gene>
<feature type="transmembrane region" description="Helical" evidence="8">
    <location>
        <begin position="322"/>
        <end position="343"/>
    </location>
</feature>